<evidence type="ECO:0000313" key="2">
    <source>
        <dbReference type="Proteomes" id="UP001370490"/>
    </source>
</evidence>
<dbReference type="PANTHER" id="PTHR46481:SF6">
    <property type="entry name" value="ZINC FINGER BED DOMAIN-CONTAINING PROTEIN RICESLEEPER 2-LIKE"/>
    <property type="match status" value="1"/>
</dbReference>
<feature type="non-terminal residue" evidence="1">
    <location>
        <position position="144"/>
    </location>
</feature>
<comment type="caution">
    <text evidence="1">The sequence shown here is derived from an EMBL/GenBank/DDBJ whole genome shotgun (WGS) entry which is preliminary data.</text>
</comment>
<dbReference type="InterPro" id="IPR012337">
    <property type="entry name" value="RNaseH-like_sf"/>
</dbReference>
<dbReference type="InterPro" id="IPR052035">
    <property type="entry name" value="ZnF_BED_domain_contain"/>
</dbReference>
<dbReference type="Proteomes" id="UP001370490">
    <property type="component" value="Unassembled WGS sequence"/>
</dbReference>
<name>A0AAN8UIC7_9MAGN</name>
<evidence type="ECO:0000313" key="1">
    <source>
        <dbReference type="EMBL" id="KAK6911142.1"/>
    </source>
</evidence>
<accession>A0AAN8UIC7</accession>
<sequence>MDVLKIHSIEAKKIKQMLDDCPTRICFTSNLWTSIAIDHNGSANDLAIELLKNQLSFQGYLLNDGSYFHICCCAHVSNLTMQKGLKVIDHSIEKIRECMKYVKDSRLENKYFWIMLLKSLWIVKKSLRDKMFLQDRTPLILYLE</sequence>
<protein>
    <submittedName>
        <fullName evidence="1">Uncharacterized protein</fullName>
    </submittedName>
</protein>
<dbReference type="PANTHER" id="PTHR46481">
    <property type="entry name" value="ZINC FINGER BED DOMAIN-CONTAINING PROTEIN 4"/>
    <property type="match status" value="1"/>
</dbReference>
<dbReference type="AlphaFoldDB" id="A0AAN8UIC7"/>
<gene>
    <name evidence="1" type="ORF">RJ641_023235</name>
</gene>
<reference evidence="1 2" key="1">
    <citation type="submission" date="2023-12" db="EMBL/GenBank/DDBJ databases">
        <title>A high-quality genome assembly for Dillenia turbinata (Dilleniales).</title>
        <authorList>
            <person name="Chanderbali A."/>
        </authorList>
    </citation>
    <scope>NUCLEOTIDE SEQUENCE [LARGE SCALE GENOMIC DNA]</scope>
    <source>
        <strain evidence="1">LSX21</strain>
        <tissue evidence="1">Leaf</tissue>
    </source>
</reference>
<proteinExistence type="predicted"/>
<dbReference type="SUPFAM" id="SSF53098">
    <property type="entry name" value="Ribonuclease H-like"/>
    <property type="match status" value="1"/>
</dbReference>
<keyword evidence="2" id="KW-1185">Reference proteome</keyword>
<organism evidence="1 2">
    <name type="scientific">Dillenia turbinata</name>
    <dbReference type="NCBI Taxonomy" id="194707"/>
    <lineage>
        <taxon>Eukaryota</taxon>
        <taxon>Viridiplantae</taxon>
        <taxon>Streptophyta</taxon>
        <taxon>Embryophyta</taxon>
        <taxon>Tracheophyta</taxon>
        <taxon>Spermatophyta</taxon>
        <taxon>Magnoliopsida</taxon>
        <taxon>eudicotyledons</taxon>
        <taxon>Gunneridae</taxon>
        <taxon>Pentapetalae</taxon>
        <taxon>Dilleniales</taxon>
        <taxon>Dilleniaceae</taxon>
        <taxon>Dillenia</taxon>
    </lineage>
</organism>
<dbReference type="EMBL" id="JBAMMX010000028">
    <property type="protein sequence ID" value="KAK6911142.1"/>
    <property type="molecule type" value="Genomic_DNA"/>
</dbReference>